<feature type="region of interest" description="Disordered" evidence="1">
    <location>
        <begin position="233"/>
        <end position="262"/>
    </location>
</feature>
<sequence>MGVAGRKIIHTRSRSSCVRDLVLCRRAECFKFCSKTAGGRVGVVVHAALSPCFCNILTDCLDNGNHKKALQEAEKLLKKQKDFSCAKALKALALVRLSRSDEALSLLRELQVEAPTDDATLQAMTLCYREMERPELIVEAYERATQKEPSNEELLSHLFMGYVRVGRPREQRHTALALHRLRHKNPYYFWAVMSLALEAALPGTPPSDRSTLLLLAQRMVDKFAREGRIEAEAGASLFSPPPPPPVFLPTSSSPSNPSSYSS</sequence>
<protein>
    <recommendedName>
        <fullName evidence="4">N-terminal acetyltransferase B complex subunit NAA25 homolog</fullName>
    </recommendedName>
</protein>
<proteinExistence type="predicted"/>
<gene>
    <name evidence="2" type="ORF">HPB48_006299</name>
</gene>
<evidence type="ECO:0008006" key="4">
    <source>
        <dbReference type="Google" id="ProtNLM"/>
    </source>
</evidence>
<dbReference type="SUPFAM" id="SSF48452">
    <property type="entry name" value="TPR-like"/>
    <property type="match status" value="1"/>
</dbReference>
<evidence type="ECO:0000313" key="2">
    <source>
        <dbReference type="EMBL" id="KAH9377457.1"/>
    </source>
</evidence>
<dbReference type="Proteomes" id="UP000821853">
    <property type="component" value="Unassembled WGS sequence"/>
</dbReference>
<dbReference type="OrthoDB" id="1874341at2759"/>
<feature type="compositionally biased region" description="Low complexity" evidence="1">
    <location>
        <begin position="248"/>
        <end position="262"/>
    </location>
</feature>
<dbReference type="AlphaFoldDB" id="A0A9J6GRW6"/>
<name>A0A9J6GRW6_HAELO</name>
<reference evidence="2 3" key="1">
    <citation type="journal article" date="2020" name="Cell">
        <title>Large-Scale Comparative Analyses of Tick Genomes Elucidate Their Genetic Diversity and Vector Capacities.</title>
        <authorList>
            <consortium name="Tick Genome and Microbiome Consortium (TIGMIC)"/>
            <person name="Jia N."/>
            <person name="Wang J."/>
            <person name="Shi W."/>
            <person name="Du L."/>
            <person name="Sun Y."/>
            <person name="Zhan W."/>
            <person name="Jiang J.F."/>
            <person name="Wang Q."/>
            <person name="Zhang B."/>
            <person name="Ji P."/>
            <person name="Bell-Sakyi L."/>
            <person name="Cui X.M."/>
            <person name="Yuan T.T."/>
            <person name="Jiang B.G."/>
            <person name="Yang W.F."/>
            <person name="Lam T.T."/>
            <person name="Chang Q.C."/>
            <person name="Ding S.J."/>
            <person name="Wang X.J."/>
            <person name="Zhu J.G."/>
            <person name="Ruan X.D."/>
            <person name="Zhao L."/>
            <person name="Wei J.T."/>
            <person name="Ye R.Z."/>
            <person name="Que T.C."/>
            <person name="Du C.H."/>
            <person name="Zhou Y.H."/>
            <person name="Cheng J.X."/>
            <person name="Dai P.F."/>
            <person name="Guo W.B."/>
            <person name="Han X.H."/>
            <person name="Huang E.J."/>
            <person name="Li L.F."/>
            <person name="Wei W."/>
            <person name="Gao Y.C."/>
            <person name="Liu J.Z."/>
            <person name="Shao H.Z."/>
            <person name="Wang X."/>
            <person name="Wang C.C."/>
            <person name="Yang T.C."/>
            <person name="Huo Q.B."/>
            <person name="Li W."/>
            <person name="Chen H.Y."/>
            <person name="Chen S.E."/>
            <person name="Zhou L.G."/>
            <person name="Ni X.B."/>
            <person name="Tian J.H."/>
            <person name="Sheng Y."/>
            <person name="Liu T."/>
            <person name="Pan Y.S."/>
            <person name="Xia L.Y."/>
            <person name="Li J."/>
            <person name="Zhao F."/>
            <person name="Cao W.C."/>
        </authorList>
    </citation>
    <scope>NUCLEOTIDE SEQUENCE [LARGE SCALE GENOMIC DNA]</scope>
    <source>
        <strain evidence="2">HaeL-2018</strain>
    </source>
</reference>
<comment type="caution">
    <text evidence="2">The sequence shown here is derived from an EMBL/GenBank/DDBJ whole genome shotgun (WGS) entry which is preliminary data.</text>
</comment>
<keyword evidence="3" id="KW-1185">Reference proteome</keyword>
<organism evidence="2 3">
    <name type="scientific">Haemaphysalis longicornis</name>
    <name type="common">Bush tick</name>
    <dbReference type="NCBI Taxonomy" id="44386"/>
    <lineage>
        <taxon>Eukaryota</taxon>
        <taxon>Metazoa</taxon>
        <taxon>Ecdysozoa</taxon>
        <taxon>Arthropoda</taxon>
        <taxon>Chelicerata</taxon>
        <taxon>Arachnida</taxon>
        <taxon>Acari</taxon>
        <taxon>Parasitiformes</taxon>
        <taxon>Ixodida</taxon>
        <taxon>Ixodoidea</taxon>
        <taxon>Ixodidae</taxon>
        <taxon>Haemaphysalinae</taxon>
        <taxon>Haemaphysalis</taxon>
    </lineage>
</organism>
<evidence type="ECO:0000256" key="1">
    <source>
        <dbReference type="SAM" id="MobiDB-lite"/>
    </source>
</evidence>
<dbReference type="VEuPathDB" id="VectorBase:HLOH_058719"/>
<accession>A0A9J6GRW6</accession>
<dbReference type="Gene3D" id="1.25.40.1040">
    <property type="match status" value="1"/>
</dbReference>
<evidence type="ECO:0000313" key="3">
    <source>
        <dbReference type="Proteomes" id="UP000821853"/>
    </source>
</evidence>
<dbReference type="PANTHER" id="PTHR22767:SF3">
    <property type="entry name" value="N-ALPHA-ACETYLTRANSFERASE 25, NATB AUXILIARY SUBUNIT"/>
    <property type="match status" value="1"/>
</dbReference>
<dbReference type="InterPro" id="IPR011990">
    <property type="entry name" value="TPR-like_helical_dom_sf"/>
</dbReference>
<dbReference type="EMBL" id="JABSTR010000008">
    <property type="protein sequence ID" value="KAH9377457.1"/>
    <property type="molecule type" value="Genomic_DNA"/>
</dbReference>
<dbReference type="PANTHER" id="PTHR22767">
    <property type="entry name" value="N-TERMINAL ACETYLTRANSFERASE-RELATED"/>
    <property type="match status" value="1"/>
</dbReference>
<dbReference type="GO" id="GO:0031416">
    <property type="term" value="C:NatB complex"/>
    <property type="evidence" value="ECO:0007669"/>
    <property type="project" value="TreeGrafter"/>
</dbReference>